<evidence type="ECO:0000256" key="4">
    <source>
        <dbReference type="ARBA" id="ARBA00023315"/>
    </source>
</evidence>
<dbReference type="InterPro" id="IPR020605">
    <property type="entry name" value="Octanoyltransferase_CS"/>
</dbReference>
<evidence type="ECO:0000259" key="11">
    <source>
        <dbReference type="PROSITE" id="PS51733"/>
    </source>
</evidence>
<dbReference type="KEGG" id="oai:OLEAN_C05330"/>
<feature type="binding site" evidence="6 9">
    <location>
        <begin position="91"/>
        <end position="98"/>
    </location>
    <ligand>
        <name>substrate</name>
    </ligand>
</feature>
<comment type="miscellaneous">
    <text evidence="6">In the reaction, the free carboxyl group of octanoic acid is attached via an amide linkage to the epsilon-amino group of a specific lysine residue of lipoyl domains of lipoate-dependent enzymes.</text>
</comment>
<evidence type="ECO:0000256" key="8">
    <source>
        <dbReference type="PIRSR" id="PIRSR016262-1"/>
    </source>
</evidence>
<keyword evidence="2 6" id="KW-0963">Cytoplasm</keyword>
<dbReference type="UniPathway" id="UPA00538">
    <property type="reaction ID" value="UER00592"/>
</dbReference>
<organism evidence="12 13">
    <name type="scientific">Oleispira antarctica RB-8</name>
    <dbReference type="NCBI Taxonomy" id="698738"/>
    <lineage>
        <taxon>Bacteria</taxon>
        <taxon>Pseudomonadati</taxon>
        <taxon>Pseudomonadota</taxon>
        <taxon>Gammaproteobacteria</taxon>
        <taxon>Oceanospirillales</taxon>
        <taxon>Oceanospirillaceae</taxon>
        <taxon>Oleispira</taxon>
    </lineage>
</organism>
<dbReference type="InterPro" id="IPR045864">
    <property type="entry name" value="aa-tRNA-synth_II/BPL/LPL"/>
</dbReference>
<dbReference type="PIRSF" id="PIRSF016262">
    <property type="entry name" value="LPLase"/>
    <property type="match status" value="1"/>
</dbReference>
<dbReference type="EC" id="2.3.1.181" evidence="6 7"/>
<dbReference type="PATRIC" id="fig|698738.3.peg.549"/>
<dbReference type="InterPro" id="IPR004143">
    <property type="entry name" value="BPL_LPL_catalytic"/>
</dbReference>
<dbReference type="PROSITE" id="PS51733">
    <property type="entry name" value="BPL_LPL_CATALYTIC"/>
    <property type="match status" value="1"/>
</dbReference>
<keyword evidence="4 6" id="KW-0012">Acyltransferase</keyword>
<comment type="function">
    <text evidence="5 6 7">Catalyzes the transfer of endogenously produced octanoic acid from octanoyl-acyl-carrier-protein onto the lipoyl domains of lipoate-dependent enzymes. Lipoyl-ACP can also act as a substrate although octanoyl-ACP is likely to be the physiological substrate.</text>
</comment>
<dbReference type="GO" id="GO:0033819">
    <property type="term" value="F:lipoyl(octanoyl) transferase activity"/>
    <property type="evidence" value="ECO:0007669"/>
    <property type="project" value="UniProtKB-EC"/>
</dbReference>
<evidence type="ECO:0000256" key="9">
    <source>
        <dbReference type="PIRSR" id="PIRSR016262-2"/>
    </source>
</evidence>
<comment type="pathway">
    <text evidence="1 6 7">Protein modification; protein lipoylation via endogenous pathway; protein N(6)-(lipoyl)lysine from octanoyl-[acyl-carrier-protein]: step 1/2.</text>
</comment>
<comment type="catalytic activity">
    <reaction evidence="6 7">
        <text>octanoyl-[ACP] + L-lysyl-[protein] = N(6)-octanoyl-L-lysyl-[protein] + holo-[ACP] + H(+)</text>
        <dbReference type="Rhea" id="RHEA:17665"/>
        <dbReference type="Rhea" id="RHEA-COMP:9636"/>
        <dbReference type="Rhea" id="RHEA-COMP:9685"/>
        <dbReference type="Rhea" id="RHEA-COMP:9752"/>
        <dbReference type="Rhea" id="RHEA-COMP:9928"/>
        <dbReference type="ChEBI" id="CHEBI:15378"/>
        <dbReference type="ChEBI" id="CHEBI:29969"/>
        <dbReference type="ChEBI" id="CHEBI:64479"/>
        <dbReference type="ChEBI" id="CHEBI:78463"/>
        <dbReference type="ChEBI" id="CHEBI:78809"/>
        <dbReference type="EC" id="2.3.1.181"/>
    </reaction>
</comment>
<feature type="active site" description="Acyl-thioester intermediate" evidence="6 8">
    <location>
        <position position="193"/>
    </location>
</feature>
<dbReference type="HOGENOM" id="CLU_035168_3_1_6"/>
<dbReference type="CDD" id="cd16444">
    <property type="entry name" value="LipB"/>
    <property type="match status" value="1"/>
</dbReference>
<dbReference type="PANTHER" id="PTHR10993">
    <property type="entry name" value="OCTANOYLTRANSFERASE"/>
    <property type="match status" value="1"/>
</dbReference>
<evidence type="ECO:0000256" key="1">
    <source>
        <dbReference type="ARBA" id="ARBA00004821"/>
    </source>
</evidence>
<reference evidence="12 13" key="1">
    <citation type="journal article" date="2013" name="Nat. Commun.">
        <title>Genome sequence and functional genomic analysis of the oil-degrading bacterium Oleispira antarctica.</title>
        <authorList>
            <person name="Kube M."/>
            <person name="Chernikova T.N."/>
            <person name="Al-Ramahi Y."/>
            <person name="Beloqui A."/>
            <person name="Lopez-Cortez N."/>
            <person name="Guazzaroni M.E."/>
            <person name="Heipieper H.J."/>
            <person name="Klages S."/>
            <person name="Kotsyurbenko O.R."/>
            <person name="Langer I."/>
            <person name="Nechitaylo T.Y."/>
            <person name="Lunsdorf H."/>
            <person name="Fernandez M."/>
            <person name="Juarez S."/>
            <person name="Ciordia S."/>
            <person name="Singer A."/>
            <person name="Kagan O."/>
            <person name="Egorova O."/>
            <person name="Petit P.A."/>
            <person name="Stogios P."/>
            <person name="Kim Y."/>
            <person name="Tchigvintsev A."/>
            <person name="Flick R."/>
            <person name="Denaro R."/>
            <person name="Genovese M."/>
            <person name="Albar J.P."/>
            <person name="Reva O.N."/>
            <person name="Martinez-Gomariz M."/>
            <person name="Tran H."/>
            <person name="Ferrer M."/>
            <person name="Savchenko A."/>
            <person name="Yakunin A.F."/>
            <person name="Yakimov M.M."/>
            <person name="Golyshina O.V."/>
            <person name="Reinhardt R."/>
            <person name="Golyshin P.N."/>
        </authorList>
    </citation>
    <scope>NUCLEOTIDE SEQUENCE [LARGE SCALE GENOMIC DNA]</scope>
</reference>
<dbReference type="InterPro" id="IPR000544">
    <property type="entry name" value="Octanoyltransferase"/>
</dbReference>
<dbReference type="AlphaFoldDB" id="R4YRH3"/>
<evidence type="ECO:0000256" key="6">
    <source>
        <dbReference type="HAMAP-Rule" id="MF_00013"/>
    </source>
</evidence>
<proteinExistence type="inferred from homology"/>
<dbReference type="PANTHER" id="PTHR10993:SF7">
    <property type="entry name" value="LIPOYLTRANSFERASE 2, MITOCHONDRIAL-RELATED"/>
    <property type="match status" value="1"/>
</dbReference>
<feature type="binding site" evidence="6 9">
    <location>
        <begin position="175"/>
        <end position="177"/>
    </location>
    <ligand>
        <name>substrate</name>
    </ligand>
</feature>
<evidence type="ECO:0000256" key="2">
    <source>
        <dbReference type="ARBA" id="ARBA00022490"/>
    </source>
</evidence>
<dbReference type="GO" id="GO:0005737">
    <property type="term" value="C:cytoplasm"/>
    <property type="evidence" value="ECO:0007669"/>
    <property type="project" value="UniProtKB-SubCell"/>
</dbReference>
<dbReference type="HAMAP" id="MF_00013">
    <property type="entry name" value="LipB"/>
    <property type="match status" value="1"/>
</dbReference>
<dbReference type="STRING" id="698738.OLEAN_C05330"/>
<keyword evidence="3 6" id="KW-0808">Transferase</keyword>
<dbReference type="SUPFAM" id="SSF55681">
    <property type="entry name" value="Class II aaRS and biotin synthetases"/>
    <property type="match status" value="1"/>
</dbReference>
<evidence type="ECO:0000313" key="12">
    <source>
        <dbReference type="EMBL" id="CCK74709.1"/>
    </source>
</evidence>
<dbReference type="FunFam" id="3.30.930.10:FF:000020">
    <property type="entry name" value="Octanoyltransferase"/>
    <property type="match status" value="1"/>
</dbReference>
<dbReference type="Pfam" id="PF21948">
    <property type="entry name" value="LplA-B_cat"/>
    <property type="match status" value="1"/>
</dbReference>
<dbReference type="PROSITE" id="PS01313">
    <property type="entry name" value="LIPB"/>
    <property type="match status" value="1"/>
</dbReference>
<protein>
    <recommendedName>
        <fullName evidence="6 7">Octanoyltransferase</fullName>
        <ecNumber evidence="6 7">2.3.1.181</ecNumber>
    </recommendedName>
    <alternativeName>
        <fullName evidence="6">Lipoate-protein ligase B</fullName>
    </alternativeName>
    <alternativeName>
        <fullName evidence="6">Lipoyl/octanoyl transferase</fullName>
    </alternativeName>
    <alternativeName>
        <fullName evidence="6">Octanoyl-[acyl-carrier-protein]-protein N-octanoyltransferase</fullName>
    </alternativeName>
</protein>
<comment type="subcellular location">
    <subcellularLocation>
        <location evidence="6">Cytoplasm</location>
    </subcellularLocation>
</comment>
<evidence type="ECO:0000256" key="5">
    <source>
        <dbReference type="ARBA" id="ARBA00024732"/>
    </source>
</evidence>
<feature type="domain" description="BPL/LPL catalytic" evidence="11">
    <location>
        <begin position="52"/>
        <end position="233"/>
    </location>
</feature>
<dbReference type="NCBIfam" id="NF010922">
    <property type="entry name" value="PRK14342.1"/>
    <property type="match status" value="1"/>
</dbReference>
<evidence type="ECO:0000256" key="10">
    <source>
        <dbReference type="PIRSR" id="PIRSR016262-3"/>
    </source>
</evidence>
<dbReference type="OrthoDB" id="9787061at2"/>
<dbReference type="Gene3D" id="3.30.930.10">
    <property type="entry name" value="Bira Bifunctional Protein, Domain 2"/>
    <property type="match status" value="1"/>
</dbReference>
<sequence>MINSEVDLNANKDHENTALIVRDFHDPDINNSLLDYHKIHERMLHFTKSRDETTTDEIWLLQHHRVFTQGQAGKPEHVLFAGDIPVVQSDRGGQVTYHGPGQLVVYLMIDIKRKGWGPRQLVSAIENAIVATLKDFGIDSAPKKDAPGVYVQQTIGDAKIASLGLRIKQGRSFHGLAINIDMDMEPFQRINPCGYAGMAMTQMKTELLASKRLTADTQKTLFENVSAQLRHHITQCLQYTKHIELPA</sequence>
<dbReference type="GO" id="GO:0009249">
    <property type="term" value="P:protein lipoylation"/>
    <property type="evidence" value="ECO:0007669"/>
    <property type="project" value="InterPro"/>
</dbReference>
<dbReference type="EMBL" id="FO203512">
    <property type="protein sequence ID" value="CCK74709.1"/>
    <property type="molecule type" value="Genomic_DNA"/>
</dbReference>
<gene>
    <name evidence="6 12" type="primary">lipB</name>
    <name evidence="12" type="ORF">OLEAN_C05330</name>
</gene>
<feature type="binding site" evidence="6 9">
    <location>
        <begin position="162"/>
        <end position="164"/>
    </location>
    <ligand>
        <name>substrate</name>
    </ligand>
</feature>
<evidence type="ECO:0000313" key="13">
    <source>
        <dbReference type="Proteomes" id="UP000032749"/>
    </source>
</evidence>
<evidence type="ECO:0000256" key="7">
    <source>
        <dbReference type="PIRNR" id="PIRNR016262"/>
    </source>
</evidence>
<dbReference type="Proteomes" id="UP000032749">
    <property type="component" value="Chromosome"/>
</dbReference>
<comment type="similarity">
    <text evidence="6 7">Belongs to the LipB family.</text>
</comment>
<dbReference type="NCBIfam" id="TIGR00214">
    <property type="entry name" value="lipB"/>
    <property type="match status" value="1"/>
</dbReference>
<feature type="site" description="Lowers pKa of active site Cys" evidence="6 10">
    <location>
        <position position="159"/>
    </location>
</feature>
<name>R4YRH3_OLEAN</name>
<evidence type="ECO:0000256" key="3">
    <source>
        <dbReference type="ARBA" id="ARBA00022679"/>
    </source>
</evidence>
<accession>R4YRH3</accession>
<keyword evidence="13" id="KW-1185">Reference proteome</keyword>